<evidence type="ECO:0000256" key="1">
    <source>
        <dbReference type="ARBA" id="ARBA00007930"/>
    </source>
</evidence>
<feature type="domain" description="PPIase cyclophilin-type" evidence="3">
    <location>
        <begin position="399"/>
        <end position="547"/>
    </location>
</feature>
<dbReference type="OrthoDB" id="1581at2759"/>
<evidence type="ECO:0000313" key="5">
    <source>
        <dbReference type="Proteomes" id="UP000247409"/>
    </source>
</evidence>
<organism evidence="4 5">
    <name type="scientific">Gracilariopsis chorda</name>
    <dbReference type="NCBI Taxonomy" id="448386"/>
    <lineage>
        <taxon>Eukaryota</taxon>
        <taxon>Rhodophyta</taxon>
        <taxon>Florideophyceae</taxon>
        <taxon>Rhodymeniophycidae</taxon>
        <taxon>Gracilariales</taxon>
        <taxon>Gracilariaceae</taxon>
        <taxon>Gracilariopsis</taxon>
    </lineage>
</organism>
<sequence>MQPPCARVSSLRQLRAPLHLCSISLTPHVSAVASRDGHVFEANVITQLCRRTGLNPITGRHLSPDQLVPLKFTLDPATQRYCCPVLRNSFDAFTKVVVIATTGNVYSYAALQKLNFHPGTMRDLITNTPFALEDIIVLYDPALHVWLSEAEIQSSTATHHPFSYVTQPQSQHGHPSTLQGKSSRTYLPPTASPHLSHQSPNTAAGSLPSAPIREPSASRFASPAQHATNVRNTSFQSATNQSYPLPQSTAFGVPPNPTHASSAPPALPPVPLYGASGSASHHIPSQVSQTSHPLAVERPLTNLNRDDPSIYPHPATLMPAQNALKRHARRTPPIEELPKKPRVTANIPPLPPSAPDPPVDPQTSMAKFYQKKKEEQERKMVYKKIRKGKKGKGYVRVVTNIGHLNIELHCDRVPTTCDNFLTLAERKYYDGLPWHRVVPGFIAQTGDPTGTGEGGQSAWGGCIKDEIRTNLTHNAAGVVSMANSGRDTNRSQWFICFDAASHLDGCHTVFGKVVGGLYVLQKMESEAEMGHPLTLERIEVLVNPVRQARQRIEKEKAEHAQMTALDKPPPAMGSQDVPIYPPSPQVDCNSKPVPLHPQFASKTRLPTDKKGVAETPNVSYKLPSVRCLMNAAAISPAEGRCQSQTE</sequence>
<dbReference type="SMART" id="SM00504">
    <property type="entry name" value="Ubox"/>
    <property type="match status" value="1"/>
</dbReference>
<keyword evidence="5" id="KW-1185">Reference proteome</keyword>
<feature type="compositionally biased region" description="Polar residues" evidence="2">
    <location>
        <begin position="225"/>
        <end position="250"/>
    </location>
</feature>
<feature type="region of interest" description="Disordered" evidence="2">
    <location>
        <begin position="339"/>
        <end position="362"/>
    </location>
</feature>
<evidence type="ECO:0000256" key="2">
    <source>
        <dbReference type="SAM" id="MobiDB-lite"/>
    </source>
</evidence>
<feature type="compositionally biased region" description="Pro residues" evidence="2">
    <location>
        <begin position="348"/>
        <end position="360"/>
    </location>
</feature>
<comment type="caution">
    <text evidence="4">The sequence shown here is derived from an EMBL/GenBank/DDBJ whole genome shotgun (WGS) entry which is preliminary data.</text>
</comment>
<dbReference type="InterPro" id="IPR013083">
    <property type="entry name" value="Znf_RING/FYVE/PHD"/>
</dbReference>
<dbReference type="GO" id="GO:0061630">
    <property type="term" value="F:ubiquitin protein ligase activity"/>
    <property type="evidence" value="ECO:0007669"/>
    <property type="project" value="TreeGrafter"/>
</dbReference>
<dbReference type="STRING" id="448386.A0A2V3IVM6"/>
<feature type="compositionally biased region" description="Polar residues" evidence="2">
    <location>
        <begin position="163"/>
        <end position="185"/>
    </location>
</feature>
<comment type="similarity">
    <text evidence="1">Belongs to the cyclophilin-type PPIase family. PPIL2 subfamily.</text>
</comment>
<dbReference type="GO" id="GO:0071013">
    <property type="term" value="C:catalytic step 2 spliceosome"/>
    <property type="evidence" value="ECO:0007669"/>
    <property type="project" value="TreeGrafter"/>
</dbReference>
<accession>A0A2V3IVM6</accession>
<feature type="compositionally biased region" description="Polar residues" evidence="2">
    <location>
        <begin position="277"/>
        <end position="292"/>
    </location>
</feature>
<dbReference type="PANTHER" id="PTHR45625">
    <property type="entry name" value="PEPTIDYL-PROLYL CIS-TRANS ISOMERASE-RELATED"/>
    <property type="match status" value="1"/>
</dbReference>
<dbReference type="GO" id="GO:0000209">
    <property type="term" value="P:protein polyubiquitination"/>
    <property type="evidence" value="ECO:0007669"/>
    <property type="project" value="TreeGrafter"/>
</dbReference>
<reference evidence="4 5" key="1">
    <citation type="journal article" date="2018" name="Mol. Biol. Evol.">
        <title>Analysis of the draft genome of the red seaweed Gracilariopsis chorda provides insights into genome size evolution in Rhodophyta.</title>
        <authorList>
            <person name="Lee J."/>
            <person name="Yang E.C."/>
            <person name="Graf L."/>
            <person name="Yang J.H."/>
            <person name="Qiu H."/>
            <person name="Zel Zion U."/>
            <person name="Chan C.X."/>
            <person name="Stephens T.G."/>
            <person name="Weber A.P.M."/>
            <person name="Boo G.H."/>
            <person name="Boo S.M."/>
            <person name="Kim K.M."/>
            <person name="Shin Y."/>
            <person name="Jung M."/>
            <person name="Lee S.J."/>
            <person name="Yim H.S."/>
            <person name="Lee J.H."/>
            <person name="Bhattacharya D."/>
            <person name="Yoon H.S."/>
        </authorList>
    </citation>
    <scope>NUCLEOTIDE SEQUENCE [LARGE SCALE GENOMIC DNA]</scope>
    <source>
        <strain evidence="4 5">SKKU-2015</strain>
        <tissue evidence="4">Whole body</tissue>
    </source>
</reference>
<dbReference type="GO" id="GO:0003755">
    <property type="term" value="F:peptidyl-prolyl cis-trans isomerase activity"/>
    <property type="evidence" value="ECO:0007669"/>
    <property type="project" value="InterPro"/>
</dbReference>
<dbReference type="PRINTS" id="PR00153">
    <property type="entry name" value="CSAPPISMRASE"/>
</dbReference>
<dbReference type="InterPro" id="IPR003613">
    <property type="entry name" value="Ubox_domain"/>
</dbReference>
<dbReference type="PANTHER" id="PTHR45625:SF1">
    <property type="entry name" value="RING-TYPE E3 UBIQUITIN-PROTEIN LIGASE PPIL2"/>
    <property type="match status" value="1"/>
</dbReference>
<feature type="region of interest" description="Disordered" evidence="2">
    <location>
        <begin position="163"/>
        <end position="292"/>
    </location>
</feature>
<evidence type="ECO:0000313" key="4">
    <source>
        <dbReference type="EMBL" id="PXF46135.1"/>
    </source>
</evidence>
<evidence type="ECO:0000259" key="3">
    <source>
        <dbReference type="PROSITE" id="PS50072"/>
    </source>
</evidence>
<dbReference type="SUPFAM" id="SSF57850">
    <property type="entry name" value="RING/U-box"/>
    <property type="match status" value="1"/>
</dbReference>
<dbReference type="InterPro" id="IPR044666">
    <property type="entry name" value="Cyclophilin_A-like"/>
</dbReference>
<gene>
    <name evidence="4" type="ORF">BWQ96_04141</name>
</gene>
<name>A0A2V3IVM6_9FLOR</name>
<feature type="compositionally biased region" description="Polar residues" evidence="2">
    <location>
        <begin position="193"/>
        <end position="204"/>
    </location>
</feature>
<proteinExistence type="inferred from homology"/>
<dbReference type="Proteomes" id="UP000247409">
    <property type="component" value="Unassembled WGS sequence"/>
</dbReference>
<dbReference type="InterPro" id="IPR029000">
    <property type="entry name" value="Cyclophilin-like_dom_sf"/>
</dbReference>
<keyword evidence="4" id="KW-0413">Isomerase</keyword>
<dbReference type="AlphaFoldDB" id="A0A2V3IVM6"/>
<protein>
    <submittedName>
        <fullName evidence="4">Peptidyl-prolyl cis-trans isomerase-like 2</fullName>
    </submittedName>
</protein>
<dbReference type="Gene3D" id="2.40.100.10">
    <property type="entry name" value="Cyclophilin-like"/>
    <property type="match status" value="1"/>
</dbReference>
<dbReference type="Pfam" id="PF00160">
    <property type="entry name" value="Pro_isomerase"/>
    <property type="match status" value="1"/>
</dbReference>
<dbReference type="Gene3D" id="3.30.40.10">
    <property type="entry name" value="Zinc/RING finger domain, C3HC4 (zinc finger)"/>
    <property type="match status" value="1"/>
</dbReference>
<dbReference type="EMBL" id="NBIV01000044">
    <property type="protein sequence ID" value="PXF46135.1"/>
    <property type="molecule type" value="Genomic_DNA"/>
</dbReference>
<dbReference type="PROSITE" id="PS50072">
    <property type="entry name" value="CSA_PPIASE_2"/>
    <property type="match status" value="1"/>
</dbReference>
<dbReference type="SUPFAM" id="SSF50891">
    <property type="entry name" value="Cyclophilin-like"/>
    <property type="match status" value="1"/>
</dbReference>
<dbReference type="InterPro" id="IPR002130">
    <property type="entry name" value="Cyclophilin-type_PPIase_dom"/>
</dbReference>